<dbReference type="InterPro" id="IPR015943">
    <property type="entry name" value="WD40/YVTN_repeat-like_dom_sf"/>
</dbReference>
<sequence length="293" mass="29979">MALYGACPASVQRCSVRLYGSRDGGATWSRPTTAATTQGFPSLVLSQDGRAAVLTWSRADKPLITTDGGTSWSVTRRVDAVEPSSVSTDHDILLGRGLSDGKGSALDVVDPAASTVATVSVARRFEVSSSGIAVRGSTLTASIDGAASVSTDAGATWRAAPRADGELGSAASRAPDGSLVRASGGDGAGWVPLRHLYRSSDDGRTWSTTRVARVPAVPMDTLVVTQDGYLASSTDGEPLRAGRDLRFTPLGAGVKGPLASLQAGAAGAWATTMDGRLLLVRASGAWKAVPLPE</sequence>
<comment type="caution">
    <text evidence="1">The sequence shown here is derived from an EMBL/GenBank/DDBJ whole genome shotgun (WGS) entry which is preliminary data.</text>
</comment>
<dbReference type="Proteomes" id="UP000281955">
    <property type="component" value="Unassembled WGS sequence"/>
</dbReference>
<protein>
    <recommendedName>
        <fullName evidence="3">Exo-alpha-sialidase</fullName>
    </recommendedName>
</protein>
<dbReference type="Gene3D" id="2.130.10.10">
    <property type="entry name" value="YVTN repeat-like/Quinoprotein amine dehydrogenase"/>
    <property type="match status" value="2"/>
</dbReference>
<organism evidence="1 2">
    <name type="scientific">Motilibacter peucedani</name>
    <dbReference type="NCBI Taxonomy" id="598650"/>
    <lineage>
        <taxon>Bacteria</taxon>
        <taxon>Bacillati</taxon>
        <taxon>Actinomycetota</taxon>
        <taxon>Actinomycetes</taxon>
        <taxon>Motilibacterales</taxon>
        <taxon>Motilibacteraceae</taxon>
        <taxon>Motilibacter</taxon>
    </lineage>
</organism>
<gene>
    <name evidence="1" type="ORF">CLV35_2113</name>
</gene>
<reference evidence="1 2" key="1">
    <citation type="submission" date="2018-10" db="EMBL/GenBank/DDBJ databases">
        <title>Genomic Encyclopedia of Archaeal and Bacterial Type Strains, Phase II (KMG-II): from individual species to whole genera.</title>
        <authorList>
            <person name="Goeker M."/>
        </authorList>
    </citation>
    <scope>NUCLEOTIDE SEQUENCE [LARGE SCALE GENOMIC DNA]</scope>
    <source>
        <strain evidence="1 2">RP-AC37</strain>
    </source>
</reference>
<evidence type="ECO:0000313" key="2">
    <source>
        <dbReference type="Proteomes" id="UP000281955"/>
    </source>
</evidence>
<accession>A0A420XQZ2</accession>
<dbReference type="InterPro" id="IPR036278">
    <property type="entry name" value="Sialidase_sf"/>
</dbReference>
<dbReference type="AlphaFoldDB" id="A0A420XQZ2"/>
<dbReference type="CDD" id="cd15482">
    <property type="entry name" value="Sialidase_non-viral"/>
    <property type="match status" value="1"/>
</dbReference>
<proteinExistence type="predicted"/>
<evidence type="ECO:0000313" key="1">
    <source>
        <dbReference type="EMBL" id="RKS75636.1"/>
    </source>
</evidence>
<evidence type="ECO:0008006" key="3">
    <source>
        <dbReference type="Google" id="ProtNLM"/>
    </source>
</evidence>
<dbReference type="InParanoid" id="A0A420XQZ2"/>
<dbReference type="SUPFAM" id="SSF50939">
    <property type="entry name" value="Sialidases"/>
    <property type="match status" value="1"/>
</dbReference>
<dbReference type="EMBL" id="RBWV01000011">
    <property type="protein sequence ID" value="RKS75636.1"/>
    <property type="molecule type" value="Genomic_DNA"/>
</dbReference>
<name>A0A420XQZ2_9ACTN</name>
<keyword evidence="2" id="KW-1185">Reference proteome</keyword>